<protein>
    <submittedName>
        <fullName evidence="8">Amino acid permease</fullName>
    </submittedName>
</protein>
<feature type="transmembrane region" description="Helical" evidence="7">
    <location>
        <begin position="374"/>
        <end position="394"/>
    </location>
</feature>
<organism evidence="8 9">
    <name type="scientific">Nocardioides currus</name>
    <dbReference type="NCBI Taxonomy" id="2133958"/>
    <lineage>
        <taxon>Bacteria</taxon>
        <taxon>Bacillati</taxon>
        <taxon>Actinomycetota</taxon>
        <taxon>Actinomycetes</taxon>
        <taxon>Propionibacteriales</taxon>
        <taxon>Nocardioidaceae</taxon>
        <taxon>Nocardioides</taxon>
    </lineage>
</organism>
<dbReference type="PIRSF" id="PIRSF006060">
    <property type="entry name" value="AA_transporter"/>
    <property type="match status" value="1"/>
</dbReference>
<evidence type="ECO:0000256" key="7">
    <source>
        <dbReference type="SAM" id="Phobius"/>
    </source>
</evidence>
<feature type="transmembrane region" description="Helical" evidence="7">
    <location>
        <begin position="158"/>
        <end position="181"/>
    </location>
</feature>
<keyword evidence="3 7" id="KW-0812">Transmembrane</keyword>
<keyword evidence="9" id="KW-1185">Reference proteome</keyword>
<comment type="subcellular location">
    <subcellularLocation>
        <location evidence="1">Cell membrane</location>
        <topology evidence="1">Multi-pass membrane protein</topology>
    </subcellularLocation>
</comment>
<feature type="compositionally biased region" description="Low complexity" evidence="6">
    <location>
        <begin position="472"/>
        <end position="483"/>
    </location>
</feature>
<dbReference type="InterPro" id="IPR002293">
    <property type="entry name" value="AA/rel_permease1"/>
</dbReference>
<evidence type="ECO:0000313" key="8">
    <source>
        <dbReference type="EMBL" id="PUA81823.1"/>
    </source>
</evidence>
<dbReference type="AlphaFoldDB" id="A0A2R7YZL7"/>
<keyword evidence="5 7" id="KW-0472">Membrane</keyword>
<dbReference type="PANTHER" id="PTHR42770">
    <property type="entry name" value="AMINO ACID TRANSPORTER-RELATED"/>
    <property type="match status" value="1"/>
</dbReference>
<dbReference type="Proteomes" id="UP000244867">
    <property type="component" value="Unassembled WGS sequence"/>
</dbReference>
<feature type="transmembrane region" description="Helical" evidence="7">
    <location>
        <begin position="406"/>
        <end position="428"/>
    </location>
</feature>
<keyword evidence="4 7" id="KW-1133">Transmembrane helix</keyword>
<proteinExistence type="predicted"/>
<feature type="transmembrane region" description="Helical" evidence="7">
    <location>
        <begin position="434"/>
        <end position="451"/>
    </location>
</feature>
<keyword evidence="2" id="KW-1003">Cell membrane</keyword>
<dbReference type="OrthoDB" id="4568421at2"/>
<gene>
    <name evidence="8" type="ORF">C7S10_07110</name>
</gene>
<dbReference type="InterPro" id="IPR050367">
    <property type="entry name" value="APC_superfamily"/>
</dbReference>
<dbReference type="Pfam" id="PF13520">
    <property type="entry name" value="AA_permease_2"/>
    <property type="match status" value="1"/>
</dbReference>
<sequence length="490" mass="50525">MSDTATAQDRAEDDGGLKRSITGRLLFFYVLGDVLGSGIYVLIGSVAGEVGGAFWAAFAVGVTVAGFTGLAYAELATKYPQAAGASLYVNKAFGKKPLTFLTTVLYLSATFAAAGSLAAGFSQYVAEVWDAPPALLVMIAFIILLAVLNFIGITESVVANMVMTFVEVTGLVIVMIIGIIYVGQGKADFSVLTDFSTDDNIIFAIVAGVALSFFAMTGFENVANVAEETVDPHKNFPIALIGGMATAGVIYVLVSMAAALTVPVGTLADSDAALLEVVKAGILPLSVSVMTLVFAIIAMVAITNTTLVQVVTQSRILYGMAREDVVPGAFAKIHSSRRSPYVALVFSAVVVIGLVVVGDVLGRLGLNIDIVSRLASVTVALLLVVYAGVIVSCFKLRGSDESDQTFRAPSALLVVGLIGNIVLLGYVIATDPTSLIWCAGLVGLGGLLYVAEKLFGSEGTGAQAPDLDDPGTDPGTDTGTDTGAETDKGA</sequence>
<feature type="transmembrane region" description="Helical" evidence="7">
    <location>
        <begin position="282"/>
        <end position="302"/>
    </location>
</feature>
<feature type="transmembrane region" description="Helical" evidence="7">
    <location>
        <begin position="341"/>
        <end position="362"/>
    </location>
</feature>
<dbReference type="Gene3D" id="1.20.1740.10">
    <property type="entry name" value="Amino acid/polyamine transporter I"/>
    <property type="match status" value="1"/>
</dbReference>
<feature type="transmembrane region" description="Helical" evidence="7">
    <location>
        <begin position="133"/>
        <end position="151"/>
    </location>
</feature>
<dbReference type="RefSeq" id="WP_108343705.1">
    <property type="nucleotide sequence ID" value="NZ_PYXZ01000002.1"/>
</dbReference>
<evidence type="ECO:0000256" key="3">
    <source>
        <dbReference type="ARBA" id="ARBA00022692"/>
    </source>
</evidence>
<dbReference type="GO" id="GO:0022857">
    <property type="term" value="F:transmembrane transporter activity"/>
    <property type="evidence" value="ECO:0007669"/>
    <property type="project" value="InterPro"/>
</dbReference>
<feature type="transmembrane region" description="Helical" evidence="7">
    <location>
        <begin position="238"/>
        <end position="262"/>
    </location>
</feature>
<accession>A0A2R7YZL7</accession>
<dbReference type="PANTHER" id="PTHR42770:SF11">
    <property type="entry name" value="INNER MEMBRANE TRANSPORT PROTEIN YBAT"/>
    <property type="match status" value="1"/>
</dbReference>
<feature type="transmembrane region" description="Helical" evidence="7">
    <location>
        <begin position="98"/>
        <end position="121"/>
    </location>
</feature>
<evidence type="ECO:0000256" key="6">
    <source>
        <dbReference type="SAM" id="MobiDB-lite"/>
    </source>
</evidence>
<feature type="transmembrane region" description="Helical" evidence="7">
    <location>
        <begin position="201"/>
        <end position="226"/>
    </location>
</feature>
<dbReference type="GO" id="GO:0005886">
    <property type="term" value="C:plasma membrane"/>
    <property type="evidence" value="ECO:0007669"/>
    <property type="project" value="UniProtKB-SubCell"/>
</dbReference>
<feature type="region of interest" description="Disordered" evidence="6">
    <location>
        <begin position="460"/>
        <end position="490"/>
    </location>
</feature>
<reference evidence="8 9" key="1">
    <citation type="submission" date="2018-03" db="EMBL/GenBank/DDBJ databases">
        <authorList>
            <person name="Keele B.F."/>
        </authorList>
    </citation>
    <scope>NUCLEOTIDE SEQUENCE [LARGE SCALE GENOMIC DNA]</scope>
    <source>
        <strain evidence="8 9">IB-3</strain>
    </source>
</reference>
<evidence type="ECO:0000256" key="2">
    <source>
        <dbReference type="ARBA" id="ARBA00022475"/>
    </source>
</evidence>
<evidence type="ECO:0000313" key="9">
    <source>
        <dbReference type="Proteomes" id="UP000244867"/>
    </source>
</evidence>
<evidence type="ECO:0000256" key="5">
    <source>
        <dbReference type="ARBA" id="ARBA00023136"/>
    </source>
</evidence>
<name>A0A2R7YZL7_9ACTN</name>
<dbReference type="EMBL" id="PYXZ01000002">
    <property type="protein sequence ID" value="PUA81823.1"/>
    <property type="molecule type" value="Genomic_DNA"/>
</dbReference>
<evidence type="ECO:0000256" key="4">
    <source>
        <dbReference type="ARBA" id="ARBA00022989"/>
    </source>
</evidence>
<feature type="transmembrane region" description="Helical" evidence="7">
    <location>
        <begin position="26"/>
        <end position="47"/>
    </location>
</feature>
<feature type="transmembrane region" description="Helical" evidence="7">
    <location>
        <begin position="53"/>
        <end position="77"/>
    </location>
</feature>
<evidence type="ECO:0000256" key="1">
    <source>
        <dbReference type="ARBA" id="ARBA00004651"/>
    </source>
</evidence>
<comment type="caution">
    <text evidence="8">The sequence shown here is derived from an EMBL/GenBank/DDBJ whole genome shotgun (WGS) entry which is preliminary data.</text>
</comment>